<dbReference type="Pfam" id="PF12710">
    <property type="entry name" value="HAD"/>
    <property type="match status" value="1"/>
</dbReference>
<dbReference type="Proteomes" id="UP000566995">
    <property type="component" value="Unassembled WGS sequence"/>
</dbReference>
<sequence length="231" mass="26008">MAELPTRLDFDRLKLPSNGEKTDVLSVFDFDGTLTRHDSFLPFLWFAFGTCGFLRRLPALALPSLAFLLHRLGRDELKARLIAVFLAGVDSQWLSSRAEAYCQFIWRYLMRPAGLRGVAAERWAGAEVTLCSASPALVLRPFAERLGVGLIGTELEVRDGRLTGRLLGGNCRAENKVLRLEARYGLLARYRLRAWGDTQGDHALLRAAQDPHWRVFHPTWRRTPGPIRPAA</sequence>
<gene>
    <name evidence="1" type="ORF">HNP46_001183</name>
</gene>
<name>A0A7W7KGE0_PSENT</name>
<dbReference type="InterPro" id="IPR036412">
    <property type="entry name" value="HAD-like_sf"/>
</dbReference>
<reference evidence="1 2" key="1">
    <citation type="submission" date="2020-08" db="EMBL/GenBank/DDBJ databases">
        <title>Functional genomics of gut bacteria from endangered species of beetles.</title>
        <authorList>
            <person name="Carlos-Shanley C."/>
        </authorList>
    </citation>
    <scope>NUCLEOTIDE SEQUENCE [LARGE SCALE GENOMIC DNA]</scope>
    <source>
        <strain evidence="1 2">S00179</strain>
    </source>
</reference>
<dbReference type="SUPFAM" id="SSF56784">
    <property type="entry name" value="HAD-like"/>
    <property type="match status" value="1"/>
</dbReference>
<dbReference type="Gene3D" id="3.40.50.1000">
    <property type="entry name" value="HAD superfamily/HAD-like"/>
    <property type="match status" value="1"/>
</dbReference>
<proteinExistence type="predicted"/>
<evidence type="ECO:0000313" key="1">
    <source>
        <dbReference type="EMBL" id="MBB4862345.1"/>
    </source>
</evidence>
<comment type="caution">
    <text evidence="1">The sequence shown here is derived from an EMBL/GenBank/DDBJ whole genome shotgun (WGS) entry which is preliminary data.</text>
</comment>
<evidence type="ECO:0000313" key="2">
    <source>
        <dbReference type="Proteomes" id="UP000566995"/>
    </source>
</evidence>
<dbReference type="GO" id="GO:0016787">
    <property type="term" value="F:hydrolase activity"/>
    <property type="evidence" value="ECO:0007669"/>
    <property type="project" value="UniProtKB-KW"/>
</dbReference>
<dbReference type="AlphaFoldDB" id="A0A7W7KGE0"/>
<dbReference type="NCBIfam" id="TIGR01488">
    <property type="entry name" value="HAD-SF-IB"/>
    <property type="match status" value="1"/>
</dbReference>
<dbReference type="InterPro" id="IPR023214">
    <property type="entry name" value="HAD_sf"/>
</dbReference>
<protein>
    <submittedName>
        <fullName evidence="1">HAD superfamily hydrolase (TIGR01490 family)</fullName>
    </submittedName>
</protein>
<accession>A0A7W7KGE0</accession>
<keyword evidence="1" id="KW-0378">Hydrolase</keyword>
<dbReference type="EMBL" id="JACHLI010000003">
    <property type="protein sequence ID" value="MBB4862345.1"/>
    <property type="molecule type" value="Genomic_DNA"/>
</dbReference>
<dbReference type="RefSeq" id="WP_184586712.1">
    <property type="nucleotide sequence ID" value="NZ_JACHLI010000003.1"/>
</dbReference>
<organism evidence="1 2">
    <name type="scientific">Pseudomonas nitroreducens</name>
    <dbReference type="NCBI Taxonomy" id="46680"/>
    <lineage>
        <taxon>Bacteria</taxon>
        <taxon>Pseudomonadati</taxon>
        <taxon>Pseudomonadota</taxon>
        <taxon>Gammaproteobacteria</taxon>
        <taxon>Pseudomonadales</taxon>
        <taxon>Pseudomonadaceae</taxon>
        <taxon>Pseudomonas</taxon>
    </lineage>
</organism>
<dbReference type="Gene3D" id="1.20.1440.100">
    <property type="entry name" value="SG protein - dephosphorylation function"/>
    <property type="match status" value="1"/>
</dbReference>